<feature type="transmembrane region" description="Helical" evidence="1">
    <location>
        <begin position="101"/>
        <end position="123"/>
    </location>
</feature>
<dbReference type="AlphaFoldDB" id="A0A6I6EP39"/>
<dbReference type="Proteomes" id="UP000422764">
    <property type="component" value="Chromosome"/>
</dbReference>
<evidence type="ECO:0000313" key="2">
    <source>
        <dbReference type="EMBL" id="QGU94203.1"/>
    </source>
</evidence>
<dbReference type="EMBL" id="CP046522">
    <property type="protein sequence ID" value="QGU94203.1"/>
    <property type="molecule type" value="Genomic_DNA"/>
</dbReference>
<sequence length="221" mass="26254">MKHNLKNNLYFLMILQTLLAFSFSLLIIILIVKLTLNLKAIYYLDIVHLNIPKLSNLELSEIKSNYDYVIEYMNSSSLTRFNLPSLPYSLEGKIHFEEVKIIFNFLDNLAYVLAFTVLILFIPNYKKKNYKFLKLTSIYLLVLPMLCLVPFLVDFDKSFTLFHKVFFNNDYWLLDPKNDPIINMMPQAFFFHCAIFIITFLIISSTIFYFIYRKLKKSLKN</sequence>
<keyword evidence="3" id="KW-1185">Reference proteome</keyword>
<evidence type="ECO:0000313" key="3">
    <source>
        <dbReference type="Proteomes" id="UP000422764"/>
    </source>
</evidence>
<gene>
    <name evidence="2" type="ORF">GOM49_02780</name>
</gene>
<feature type="transmembrane region" description="Helical" evidence="1">
    <location>
        <begin position="135"/>
        <end position="153"/>
    </location>
</feature>
<name>A0A6I6EP39_9CLOT</name>
<dbReference type="InterPro" id="IPR010178">
    <property type="entry name" value="Lit"/>
</dbReference>
<keyword evidence="1" id="KW-0472">Membrane</keyword>
<evidence type="ECO:0000256" key="1">
    <source>
        <dbReference type="SAM" id="Phobius"/>
    </source>
</evidence>
<keyword evidence="1" id="KW-0812">Transmembrane</keyword>
<feature type="transmembrane region" description="Helical" evidence="1">
    <location>
        <begin position="189"/>
        <end position="212"/>
    </location>
</feature>
<keyword evidence="1" id="KW-1133">Transmembrane helix</keyword>
<reference evidence="2 3" key="1">
    <citation type="submission" date="2019-12" db="EMBL/GenBank/DDBJ databases">
        <title>Genome sequenceing of Clostridium bovifaecis.</title>
        <authorList>
            <person name="Yao Y."/>
        </authorList>
    </citation>
    <scope>NUCLEOTIDE SEQUENCE [LARGE SCALE GENOMIC DNA]</scope>
    <source>
        <strain evidence="2 3">BXX</strain>
    </source>
</reference>
<dbReference type="Pfam" id="PF07314">
    <property type="entry name" value="Lit"/>
    <property type="match status" value="1"/>
</dbReference>
<feature type="transmembrane region" description="Helical" evidence="1">
    <location>
        <begin position="9"/>
        <end position="32"/>
    </location>
</feature>
<dbReference type="NCBIfam" id="TIGR01906">
    <property type="entry name" value="integ_TIGR01906"/>
    <property type="match status" value="1"/>
</dbReference>
<protein>
    <submittedName>
        <fullName evidence="2">TIGR01906 family membrane protein</fullName>
    </submittedName>
</protein>
<proteinExistence type="predicted"/>
<organism evidence="2 3">
    <name type="scientific">Clostridium bovifaecis</name>
    <dbReference type="NCBI Taxonomy" id="2184719"/>
    <lineage>
        <taxon>Bacteria</taxon>
        <taxon>Bacillati</taxon>
        <taxon>Bacillota</taxon>
        <taxon>Clostridia</taxon>
        <taxon>Eubacteriales</taxon>
        <taxon>Clostridiaceae</taxon>
        <taxon>Clostridium</taxon>
    </lineage>
</organism>
<accession>A0A6I6EP39</accession>